<comment type="caution">
    <text evidence="2">The sequence shown here is derived from an EMBL/GenBank/DDBJ whole genome shotgun (WGS) entry which is preliminary data.</text>
</comment>
<feature type="compositionally biased region" description="Acidic residues" evidence="1">
    <location>
        <begin position="41"/>
        <end position="58"/>
    </location>
</feature>
<feature type="region of interest" description="Disordered" evidence="1">
    <location>
        <begin position="24"/>
        <end position="58"/>
    </location>
</feature>
<dbReference type="Proteomes" id="UP000256884">
    <property type="component" value="Unassembled WGS sequence"/>
</dbReference>
<dbReference type="AlphaFoldDB" id="A0A3E0HW18"/>
<accession>A0A3E0HW18</accession>
<reference evidence="2 3" key="1">
    <citation type="submission" date="2018-08" db="EMBL/GenBank/DDBJ databases">
        <title>Genomic Encyclopedia of Type Strains, Phase IV (KMG-IV): sequencing the most valuable type-strain genomes for metagenomic binning, comparative biology and taxonomic classification.</title>
        <authorList>
            <person name="Goeker M."/>
        </authorList>
    </citation>
    <scope>NUCLEOTIDE SEQUENCE [LARGE SCALE GENOMIC DNA]</scope>
    <source>
        <strain evidence="2 3">DSM 18841</strain>
    </source>
</reference>
<name>A0A3E0HW18_9FLAO</name>
<proteinExistence type="predicted"/>
<sequence>MNKVLLIITFLVTNGIYTINTNSTTVVPQTNSTETTTSDTGGEDEQDPIEDPDKETNG</sequence>
<evidence type="ECO:0000256" key="1">
    <source>
        <dbReference type="SAM" id="MobiDB-lite"/>
    </source>
</evidence>
<evidence type="ECO:0000313" key="3">
    <source>
        <dbReference type="Proteomes" id="UP000256884"/>
    </source>
</evidence>
<dbReference type="EMBL" id="QUNS01000004">
    <property type="protein sequence ID" value="REH50460.1"/>
    <property type="molecule type" value="Genomic_DNA"/>
</dbReference>
<dbReference type="RefSeq" id="WP_170137026.1">
    <property type="nucleotide sequence ID" value="NZ_QUNS01000004.1"/>
</dbReference>
<gene>
    <name evidence="2" type="ORF">C7448_10472</name>
</gene>
<feature type="compositionally biased region" description="Low complexity" evidence="1">
    <location>
        <begin position="24"/>
        <end position="40"/>
    </location>
</feature>
<protein>
    <submittedName>
        <fullName evidence="2">Uncharacterized protein</fullName>
    </submittedName>
</protein>
<keyword evidence="3" id="KW-1185">Reference proteome</keyword>
<organism evidence="2 3">
    <name type="scientific">Tenacibaculum gallaicum</name>
    <dbReference type="NCBI Taxonomy" id="561505"/>
    <lineage>
        <taxon>Bacteria</taxon>
        <taxon>Pseudomonadati</taxon>
        <taxon>Bacteroidota</taxon>
        <taxon>Flavobacteriia</taxon>
        <taxon>Flavobacteriales</taxon>
        <taxon>Flavobacteriaceae</taxon>
        <taxon>Tenacibaculum</taxon>
    </lineage>
</organism>
<evidence type="ECO:0000313" key="2">
    <source>
        <dbReference type="EMBL" id="REH50460.1"/>
    </source>
</evidence>